<proteinExistence type="predicted"/>
<organism evidence="1 2">
    <name type="scientific">Sphagnum jensenii</name>
    <dbReference type="NCBI Taxonomy" id="128206"/>
    <lineage>
        <taxon>Eukaryota</taxon>
        <taxon>Viridiplantae</taxon>
        <taxon>Streptophyta</taxon>
        <taxon>Embryophyta</taxon>
        <taxon>Bryophyta</taxon>
        <taxon>Sphagnophytina</taxon>
        <taxon>Sphagnopsida</taxon>
        <taxon>Sphagnales</taxon>
        <taxon>Sphagnaceae</taxon>
        <taxon>Sphagnum</taxon>
    </lineage>
</organism>
<evidence type="ECO:0000313" key="1">
    <source>
        <dbReference type="EMBL" id="CAK9859214.1"/>
    </source>
</evidence>
<protein>
    <submittedName>
        <fullName evidence="1">Uncharacterized protein</fullName>
    </submittedName>
</protein>
<dbReference type="EMBL" id="OZ023711">
    <property type="protein sequence ID" value="CAK9859214.1"/>
    <property type="molecule type" value="Genomic_DNA"/>
</dbReference>
<sequence>MVQPMAVSLAGTVASKLLQQVMEATKIAISCNKCCKILPALFKELQPLVEHAVRQISQSNFDNAFKSPRSVVHDWLDELEGQLKRAAGEVNKCIKQQPDLNPVSRYNTGKRILDVTESVKKLLQQAGLVGLAVTLSESSRAQKMEQMMQEIHQMMYDLGATALPIEFATVAQESLQENYTTSSAQGITSAIKSAFDNLSQYLSRRPSGNMSRVDTGASSSSSCPRELIVNEDAHKLTDIPTSATTCVRFGQILL</sequence>
<gene>
    <name evidence="1" type="ORF">CSSPJE1EN2_LOCUS2209</name>
</gene>
<reference evidence="1" key="1">
    <citation type="submission" date="2024-03" db="EMBL/GenBank/DDBJ databases">
        <authorList>
            <consortium name="ELIXIR-Norway"/>
            <consortium name="Elixir Norway"/>
        </authorList>
    </citation>
    <scope>NUCLEOTIDE SEQUENCE</scope>
</reference>
<keyword evidence="2" id="KW-1185">Reference proteome</keyword>
<dbReference type="Proteomes" id="UP001497522">
    <property type="component" value="Chromosome 10"/>
</dbReference>
<evidence type="ECO:0000313" key="2">
    <source>
        <dbReference type="Proteomes" id="UP001497522"/>
    </source>
</evidence>
<accession>A0ABP1A9S2</accession>
<name>A0ABP1A9S2_9BRYO</name>